<dbReference type="GO" id="GO:0005524">
    <property type="term" value="F:ATP binding"/>
    <property type="evidence" value="ECO:0007669"/>
    <property type="project" value="UniProtKB-KW"/>
</dbReference>
<dbReference type="SUPFAM" id="SSF52540">
    <property type="entry name" value="P-loop containing nucleoside triphosphate hydrolases"/>
    <property type="match status" value="1"/>
</dbReference>
<protein>
    <submittedName>
        <fullName evidence="6">ATP-binding cassette domain-containing protein</fullName>
    </submittedName>
</protein>
<sequence length="71" mass="7413">MDAIENAPYIDSDGRDVPLTEHGIELRGVSFSYGRESGAKVLSDVSCDIPEKTTCAIVGPSGSGKTTIANL</sequence>
<dbReference type="Pfam" id="PF00005">
    <property type="entry name" value="ABC_tran"/>
    <property type="match status" value="1"/>
</dbReference>
<dbReference type="InterPro" id="IPR039421">
    <property type="entry name" value="Type_1_exporter"/>
</dbReference>
<dbReference type="AlphaFoldDB" id="A0A9D1A1B4"/>
<dbReference type="GO" id="GO:0034040">
    <property type="term" value="F:ATPase-coupled lipid transmembrane transporter activity"/>
    <property type="evidence" value="ECO:0007669"/>
    <property type="project" value="TreeGrafter"/>
</dbReference>
<feature type="domain" description="ABC transporter" evidence="5">
    <location>
        <begin position="42"/>
        <end position="71"/>
    </location>
</feature>
<feature type="non-terminal residue" evidence="6">
    <location>
        <position position="71"/>
    </location>
</feature>
<dbReference type="GO" id="GO:0005886">
    <property type="term" value="C:plasma membrane"/>
    <property type="evidence" value="ECO:0007669"/>
    <property type="project" value="UniProtKB-SubCell"/>
</dbReference>
<organism evidence="6 7">
    <name type="scientific">Candidatus Aveggerthella stercoripullorum</name>
    <dbReference type="NCBI Taxonomy" id="2840688"/>
    <lineage>
        <taxon>Bacteria</taxon>
        <taxon>Bacillati</taxon>
        <taxon>Actinomycetota</taxon>
        <taxon>Coriobacteriia</taxon>
        <taxon>Eggerthellales</taxon>
        <taxon>Eggerthellaceae</taxon>
        <taxon>Eggerthellaceae incertae sedis</taxon>
        <taxon>Candidatus Aveggerthella</taxon>
    </lineage>
</organism>
<dbReference type="GO" id="GO:0016887">
    <property type="term" value="F:ATP hydrolysis activity"/>
    <property type="evidence" value="ECO:0007669"/>
    <property type="project" value="InterPro"/>
</dbReference>
<evidence type="ECO:0000313" key="7">
    <source>
        <dbReference type="Proteomes" id="UP000824261"/>
    </source>
</evidence>
<dbReference type="InterPro" id="IPR036640">
    <property type="entry name" value="ABC1_TM_sf"/>
</dbReference>
<evidence type="ECO:0000256" key="1">
    <source>
        <dbReference type="ARBA" id="ARBA00004651"/>
    </source>
</evidence>
<dbReference type="Proteomes" id="UP000824261">
    <property type="component" value="Unassembled WGS sequence"/>
</dbReference>
<name>A0A9D1A1B4_9ACTN</name>
<accession>A0A9D1A1B4</accession>
<dbReference type="InterPro" id="IPR003439">
    <property type="entry name" value="ABC_transporter-like_ATP-bd"/>
</dbReference>
<comment type="subcellular location">
    <subcellularLocation>
        <location evidence="1">Cell membrane</location>
        <topology evidence="1">Multi-pass membrane protein</topology>
    </subcellularLocation>
</comment>
<dbReference type="InterPro" id="IPR027417">
    <property type="entry name" value="P-loop_NTPase"/>
</dbReference>
<reference evidence="6" key="2">
    <citation type="journal article" date="2021" name="PeerJ">
        <title>Extensive microbial diversity within the chicken gut microbiome revealed by metagenomics and culture.</title>
        <authorList>
            <person name="Gilroy R."/>
            <person name="Ravi A."/>
            <person name="Getino M."/>
            <person name="Pursley I."/>
            <person name="Horton D.L."/>
            <person name="Alikhan N.F."/>
            <person name="Baker D."/>
            <person name="Gharbi K."/>
            <person name="Hall N."/>
            <person name="Watson M."/>
            <person name="Adriaenssens E.M."/>
            <person name="Foster-Nyarko E."/>
            <person name="Jarju S."/>
            <person name="Secka A."/>
            <person name="Antonio M."/>
            <person name="Oren A."/>
            <person name="Chaudhuri R.R."/>
            <person name="La Ragione R."/>
            <person name="Hildebrand F."/>
            <person name="Pallen M.J."/>
        </authorList>
    </citation>
    <scope>NUCLEOTIDE SEQUENCE</scope>
    <source>
        <strain evidence="6">ChiGjej1B1-2707</strain>
    </source>
</reference>
<evidence type="ECO:0000256" key="3">
    <source>
        <dbReference type="ARBA" id="ARBA00022989"/>
    </source>
</evidence>
<reference evidence="6" key="1">
    <citation type="submission" date="2020-10" db="EMBL/GenBank/DDBJ databases">
        <authorList>
            <person name="Gilroy R."/>
        </authorList>
    </citation>
    <scope>NUCLEOTIDE SEQUENCE</scope>
    <source>
        <strain evidence="6">ChiGjej1B1-2707</strain>
    </source>
</reference>
<keyword evidence="6" id="KW-0067">ATP-binding</keyword>
<evidence type="ECO:0000313" key="6">
    <source>
        <dbReference type="EMBL" id="HIR02257.1"/>
    </source>
</evidence>
<evidence type="ECO:0000256" key="4">
    <source>
        <dbReference type="ARBA" id="ARBA00023136"/>
    </source>
</evidence>
<keyword evidence="6" id="KW-0547">Nucleotide-binding</keyword>
<dbReference type="EMBL" id="DVGB01000101">
    <property type="protein sequence ID" value="HIR02257.1"/>
    <property type="molecule type" value="Genomic_DNA"/>
</dbReference>
<dbReference type="Gene3D" id="1.20.1560.10">
    <property type="entry name" value="ABC transporter type 1, transmembrane domain"/>
    <property type="match status" value="1"/>
</dbReference>
<keyword evidence="2" id="KW-0812">Transmembrane</keyword>
<keyword evidence="3" id="KW-1133">Transmembrane helix</keyword>
<proteinExistence type="predicted"/>
<evidence type="ECO:0000256" key="2">
    <source>
        <dbReference type="ARBA" id="ARBA00022692"/>
    </source>
</evidence>
<dbReference type="PANTHER" id="PTHR24221:SF397">
    <property type="entry name" value="ABC TRANSPORTER, ATP-BINDING TRANSMEMBRANE PROTEIN"/>
    <property type="match status" value="1"/>
</dbReference>
<evidence type="ECO:0000259" key="5">
    <source>
        <dbReference type="Pfam" id="PF00005"/>
    </source>
</evidence>
<dbReference type="PANTHER" id="PTHR24221">
    <property type="entry name" value="ATP-BINDING CASSETTE SUB-FAMILY B"/>
    <property type="match status" value="1"/>
</dbReference>
<dbReference type="Gene3D" id="3.40.50.300">
    <property type="entry name" value="P-loop containing nucleotide triphosphate hydrolases"/>
    <property type="match status" value="1"/>
</dbReference>
<comment type="caution">
    <text evidence="6">The sequence shown here is derived from an EMBL/GenBank/DDBJ whole genome shotgun (WGS) entry which is preliminary data.</text>
</comment>
<gene>
    <name evidence="6" type="ORF">IAA69_08375</name>
</gene>
<keyword evidence="4" id="KW-0472">Membrane</keyword>